<protein>
    <submittedName>
        <fullName evidence="1">Uncharacterized protein</fullName>
    </submittedName>
</protein>
<name>A0A8H8CMJ0_PSICU</name>
<reference evidence="1" key="1">
    <citation type="submission" date="2021-02" db="EMBL/GenBank/DDBJ databases">
        <title>Psilocybe cubensis genome.</title>
        <authorList>
            <person name="Mckernan K.J."/>
            <person name="Crawford S."/>
            <person name="Trippe A."/>
            <person name="Kane L.T."/>
            <person name="Mclaughlin S."/>
        </authorList>
    </citation>
    <scope>NUCLEOTIDE SEQUENCE [LARGE SCALE GENOMIC DNA]</scope>
    <source>
        <strain evidence="1">MGC-MH-2018</strain>
    </source>
</reference>
<organism evidence="1">
    <name type="scientific">Psilocybe cubensis</name>
    <name type="common">Psychedelic mushroom</name>
    <name type="synonym">Stropharia cubensis</name>
    <dbReference type="NCBI Taxonomy" id="181762"/>
    <lineage>
        <taxon>Eukaryota</taxon>
        <taxon>Fungi</taxon>
        <taxon>Dikarya</taxon>
        <taxon>Basidiomycota</taxon>
        <taxon>Agaricomycotina</taxon>
        <taxon>Agaricomycetes</taxon>
        <taxon>Agaricomycetidae</taxon>
        <taxon>Agaricales</taxon>
        <taxon>Agaricineae</taxon>
        <taxon>Strophariaceae</taxon>
        <taxon>Psilocybe</taxon>
    </lineage>
</organism>
<dbReference type="EMBL" id="JAFIQS010000003">
    <property type="protein sequence ID" value="KAG5171947.1"/>
    <property type="molecule type" value="Genomic_DNA"/>
</dbReference>
<dbReference type="AlphaFoldDB" id="A0A8H8CMJ0"/>
<accession>A0A8H8CMJ0</accession>
<evidence type="ECO:0000313" key="1">
    <source>
        <dbReference type="EMBL" id="KAG5171947.1"/>
    </source>
</evidence>
<sequence length="103" mass="10966">MPTMQGTILSTDGINFSLAFNIDDLPMYGSGRFLSSAIPSFLSKNATLTYVNKDDLTGTKSVTGVVGKATLNMLSENVKITGNLEVPFPTEIPMTGQITWSSG</sequence>
<dbReference type="OrthoDB" id="2998325at2759"/>
<gene>
    <name evidence="1" type="ORF">JR316_004036</name>
</gene>
<comment type="caution">
    <text evidence="1">The sequence shown here is derived from an EMBL/GenBank/DDBJ whole genome shotgun (WGS) entry which is preliminary data.</text>
</comment>
<proteinExistence type="predicted"/>